<dbReference type="CDD" id="cd17557">
    <property type="entry name" value="REC_Rcp-like"/>
    <property type="match status" value="1"/>
</dbReference>
<dbReference type="InterPro" id="IPR001789">
    <property type="entry name" value="Sig_transdc_resp-reg_receiver"/>
</dbReference>
<evidence type="ECO:0000259" key="2">
    <source>
        <dbReference type="PROSITE" id="PS50110"/>
    </source>
</evidence>
<dbReference type="EMBL" id="JRTT01000025">
    <property type="protein sequence ID" value="KHD75658.1"/>
    <property type="molecule type" value="Genomic_DNA"/>
</dbReference>
<dbReference type="Gene3D" id="3.40.50.2300">
    <property type="match status" value="1"/>
</dbReference>
<feature type="modified residue" description="4-aspartylphosphate" evidence="1">
    <location>
        <position position="67"/>
    </location>
</feature>
<feature type="domain" description="Response regulatory" evidence="2">
    <location>
        <begin position="9"/>
        <end position="134"/>
    </location>
</feature>
<dbReference type="SMART" id="SM00448">
    <property type="entry name" value="REC"/>
    <property type="match status" value="1"/>
</dbReference>
<proteinExistence type="predicted"/>
<evidence type="ECO:0000313" key="3">
    <source>
        <dbReference type="EMBL" id="KHD75658.1"/>
    </source>
</evidence>
<name>A0A0A6UKP6_ACTUT</name>
<dbReference type="RefSeq" id="WP_043527104.1">
    <property type="nucleotide sequence ID" value="NZ_BAABKU010000012.1"/>
</dbReference>
<dbReference type="Proteomes" id="UP000054537">
    <property type="component" value="Unassembled WGS sequence"/>
</dbReference>
<keyword evidence="4" id="KW-1185">Reference proteome</keyword>
<evidence type="ECO:0000313" key="4">
    <source>
        <dbReference type="Proteomes" id="UP000054537"/>
    </source>
</evidence>
<dbReference type="PROSITE" id="PS50110">
    <property type="entry name" value="RESPONSE_REGULATORY"/>
    <property type="match status" value="1"/>
</dbReference>
<accession>A0A0A6UKP6</accession>
<gene>
    <name evidence="3" type="ORF">MB27_21890</name>
</gene>
<dbReference type="InterPro" id="IPR011006">
    <property type="entry name" value="CheY-like_superfamily"/>
</dbReference>
<protein>
    <submittedName>
        <fullName evidence="3">Chemotaxis protein CheY</fullName>
    </submittedName>
</protein>
<dbReference type="OrthoDB" id="9793549at2"/>
<dbReference type="STRING" id="1869.MB27_21890"/>
<dbReference type="SUPFAM" id="SSF52172">
    <property type="entry name" value="CheY-like"/>
    <property type="match status" value="1"/>
</dbReference>
<organism evidence="3 4">
    <name type="scientific">Actinoplanes utahensis</name>
    <dbReference type="NCBI Taxonomy" id="1869"/>
    <lineage>
        <taxon>Bacteria</taxon>
        <taxon>Bacillati</taxon>
        <taxon>Actinomycetota</taxon>
        <taxon>Actinomycetes</taxon>
        <taxon>Micromonosporales</taxon>
        <taxon>Micromonosporaceae</taxon>
        <taxon>Actinoplanes</taxon>
    </lineage>
</organism>
<dbReference type="InterPro" id="IPR052893">
    <property type="entry name" value="TCS_response_regulator"/>
</dbReference>
<keyword evidence="1" id="KW-0597">Phosphoprotein</keyword>
<dbReference type="PANTHER" id="PTHR44520">
    <property type="entry name" value="RESPONSE REGULATOR RCP1-RELATED"/>
    <property type="match status" value="1"/>
</dbReference>
<evidence type="ECO:0000256" key="1">
    <source>
        <dbReference type="PROSITE-ProRule" id="PRU00169"/>
    </source>
</evidence>
<reference evidence="3 4" key="1">
    <citation type="submission" date="2014-10" db="EMBL/GenBank/DDBJ databases">
        <title>Draft genome sequence of Actinoplanes utahensis NRRL 12052.</title>
        <authorList>
            <person name="Velasco-Bucheli B."/>
            <person name="del Cerro C."/>
            <person name="Hormigo D."/>
            <person name="Garcia J.L."/>
            <person name="Acebal C."/>
            <person name="Arroyo M."/>
            <person name="de la Mata I."/>
        </authorList>
    </citation>
    <scope>NUCLEOTIDE SEQUENCE [LARGE SCALE GENOMIC DNA]</scope>
    <source>
        <strain evidence="3 4">NRRL 12052</strain>
    </source>
</reference>
<dbReference type="eggNOG" id="COG0745">
    <property type="taxonomic scope" value="Bacteria"/>
</dbReference>
<dbReference type="Pfam" id="PF00072">
    <property type="entry name" value="Response_reg"/>
    <property type="match status" value="1"/>
</dbReference>
<dbReference type="PANTHER" id="PTHR44520:SF2">
    <property type="entry name" value="RESPONSE REGULATOR RCP1"/>
    <property type="match status" value="1"/>
</dbReference>
<dbReference type="GO" id="GO:0000160">
    <property type="term" value="P:phosphorelay signal transduction system"/>
    <property type="evidence" value="ECO:0007669"/>
    <property type="project" value="InterPro"/>
</dbReference>
<sequence>MTDDDVPLQVLIVEDDLADLALMENAFTEHMAPTVLHHVADGAEAILFLRRAEPYAGVPRPDLILLDLNMPRVDGRQVLSAIKADPGLKAIPVVVFTTSSTPADILSSYRSHANAYVTKPLDLDDFERVVAEIRNFYGSTVRLPRRAADHPPSG</sequence>
<comment type="caution">
    <text evidence="3">The sequence shown here is derived from an EMBL/GenBank/DDBJ whole genome shotgun (WGS) entry which is preliminary data.</text>
</comment>
<dbReference type="AlphaFoldDB" id="A0A0A6UKP6"/>